<reference evidence="2 3" key="1">
    <citation type="submission" date="2024-02" db="EMBL/GenBank/DDBJ databases">
        <title>Bacteria isolated from the canopy kelp, Nereocystis luetkeana.</title>
        <authorList>
            <person name="Pfister C.A."/>
            <person name="Younker I.T."/>
            <person name="Light S.H."/>
        </authorList>
    </citation>
    <scope>NUCLEOTIDE SEQUENCE [LARGE SCALE GENOMIC DNA]</scope>
    <source>
        <strain evidence="2 3">TI.5.07</strain>
    </source>
</reference>
<organism evidence="2 3">
    <name type="scientific">Cobetia marina</name>
    <name type="common">Deleya marina</name>
    <dbReference type="NCBI Taxonomy" id="28258"/>
    <lineage>
        <taxon>Bacteria</taxon>
        <taxon>Pseudomonadati</taxon>
        <taxon>Pseudomonadota</taxon>
        <taxon>Gammaproteobacteria</taxon>
        <taxon>Oceanospirillales</taxon>
        <taxon>Halomonadaceae</taxon>
        <taxon>Cobetia</taxon>
    </lineage>
</organism>
<dbReference type="Proteomes" id="UP001378242">
    <property type="component" value="Unassembled WGS sequence"/>
</dbReference>
<dbReference type="SUPFAM" id="SSF55729">
    <property type="entry name" value="Acyl-CoA N-acyltransferases (Nat)"/>
    <property type="match status" value="1"/>
</dbReference>
<evidence type="ECO:0000313" key="3">
    <source>
        <dbReference type="Proteomes" id="UP001378242"/>
    </source>
</evidence>
<evidence type="ECO:0000313" key="2">
    <source>
        <dbReference type="EMBL" id="MEL0618322.1"/>
    </source>
</evidence>
<dbReference type="InterPro" id="IPR016181">
    <property type="entry name" value="Acyl_CoA_acyltransferase"/>
</dbReference>
<dbReference type="RefSeq" id="WP_141392070.1">
    <property type="nucleotide sequence ID" value="NZ_BJOH01000010.1"/>
</dbReference>
<feature type="region of interest" description="Disordered" evidence="1">
    <location>
        <begin position="202"/>
        <end position="239"/>
    </location>
</feature>
<name>A0ABU9GJK9_COBMA</name>
<comment type="caution">
    <text evidence="2">The sequence shown here is derived from an EMBL/GenBank/DDBJ whole genome shotgun (WGS) entry which is preliminary data.</text>
</comment>
<gene>
    <name evidence="2" type="ORF">V6243_15960</name>
</gene>
<keyword evidence="3" id="KW-1185">Reference proteome</keyword>
<dbReference type="Gene3D" id="3.40.630.30">
    <property type="match status" value="1"/>
</dbReference>
<evidence type="ECO:0000256" key="1">
    <source>
        <dbReference type="SAM" id="MobiDB-lite"/>
    </source>
</evidence>
<protein>
    <recommendedName>
        <fullName evidence="4">N-acetyltransferase domain-containing protein</fullName>
    </recommendedName>
</protein>
<evidence type="ECO:0008006" key="4">
    <source>
        <dbReference type="Google" id="ProtNLM"/>
    </source>
</evidence>
<dbReference type="EMBL" id="JBAKAP010000022">
    <property type="protein sequence ID" value="MEL0618322.1"/>
    <property type="molecule type" value="Genomic_DNA"/>
</dbReference>
<proteinExistence type="predicted"/>
<sequence length="239" mass="26499">MKDSHDVAVITQFTSSFTHQTHRETVSFFGRRHPLFQQVLKLRDQHHGVAKAYLKKHTDHDDVIDSNSQHICLMDTQHDTLLGSIRITPGGLESRTLFDDSDVVSIPEGAIYEFSRLVMAPEAKRFAHGNLLMAAAARHVKSRNGDGILALCKRANMKIFKRFGLLPLHDATLRTDKHLGELYMVYASMETIMHTARQRYASAPTAPLTPECPTPSASPGSDGGSDRLPQSSPATASRQ</sequence>
<accession>A0ABU9GJK9</accession>
<feature type="compositionally biased region" description="Polar residues" evidence="1">
    <location>
        <begin position="228"/>
        <end position="239"/>
    </location>
</feature>